<dbReference type="PROSITE" id="PS51421">
    <property type="entry name" value="RAS"/>
    <property type="match status" value="1"/>
</dbReference>
<dbReference type="GO" id="GO:0003924">
    <property type="term" value="F:GTPase activity"/>
    <property type="evidence" value="ECO:0007669"/>
    <property type="project" value="InterPro"/>
</dbReference>
<keyword evidence="12" id="KW-1185">Reference proteome</keyword>
<dbReference type="Proteomes" id="UP000053958">
    <property type="component" value="Unassembled WGS sequence"/>
</dbReference>
<evidence type="ECO:0000256" key="9">
    <source>
        <dbReference type="SAM" id="MobiDB-lite"/>
    </source>
</evidence>
<dbReference type="Pfam" id="PF00071">
    <property type="entry name" value="Ras"/>
    <property type="match status" value="1"/>
</dbReference>
<dbReference type="GeneID" id="25321232"/>
<dbReference type="InterPro" id="IPR027417">
    <property type="entry name" value="P-loop_NTPase"/>
</dbReference>
<feature type="coiled-coil region" evidence="8">
    <location>
        <begin position="330"/>
        <end position="360"/>
    </location>
</feature>
<keyword evidence="3" id="KW-0507">mRNA processing</keyword>
<evidence type="ECO:0000313" key="12">
    <source>
        <dbReference type="Proteomes" id="UP000053958"/>
    </source>
</evidence>
<dbReference type="Gene3D" id="3.40.50.300">
    <property type="entry name" value="P-loop containing nucleotide triphosphate hydrolases"/>
    <property type="match status" value="1"/>
</dbReference>
<keyword evidence="6" id="KW-0508">mRNA splicing</keyword>
<dbReference type="InterPro" id="IPR022209">
    <property type="entry name" value="CWC25"/>
</dbReference>
<evidence type="ECO:0000256" key="7">
    <source>
        <dbReference type="ARBA" id="ARBA00023242"/>
    </source>
</evidence>
<dbReference type="SMART" id="SM01083">
    <property type="entry name" value="Cir_N"/>
    <property type="match status" value="1"/>
</dbReference>
<keyword evidence="7" id="KW-0539">Nucleus</keyword>
<dbReference type="Pfam" id="PF10197">
    <property type="entry name" value="Cir_N"/>
    <property type="match status" value="1"/>
</dbReference>
<proteinExistence type="inferred from homology"/>
<dbReference type="PROSITE" id="PS51419">
    <property type="entry name" value="RAB"/>
    <property type="match status" value="1"/>
</dbReference>
<dbReference type="SMART" id="SM00175">
    <property type="entry name" value="RAB"/>
    <property type="match status" value="1"/>
</dbReference>
<keyword evidence="4" id="KW-0747">Spliceosome</keyword>
<comment type="subcellular location">
    <subcellularLocation>
        <location evidence="1">Nucleus</location>
    </subcellularLocation>
</comment>
<evidence type="ECO:0000259" key="10">
    <source>
        <dbReference type="SMART" id="SM01083"/>
    </source>
</evidence>
<accession>A0A0F4YG75</accession>
<reference evidence="11 12" key="1">
    <citation type="submission" date="2015-04" db="EMBL/GenBank/DDBJ databases">
        <authorList>
            <person name="Heijne W.H."/>
            <person name="Fedorova N.D."/>
            <person name="Nierman W.C."/>
            <person name="Vollebregt A.W."/>
            <person name="Zhao Z."/>
            <person name="Wu L."/>
            <person name="Kumar M."/>
            <person name="Stam H."/>
            <person name="van den Berg M.A."/>
            <person name="Pel H.J."/>
        </authorList>
    </citation>
    <scope>NUCLEOTIDE SEQUENCE [LARGE SCALE GENOMIC DNA]</scope>
    <source>
        <strain evidence="11 12">CBS 393.64</strain>
    </source>
</reference>
<comment type="caution">
    <text evidence="11">The sequence shown here is derived from an EMBL/GenBank/DDBJ whole genome shotgun (WGS) entry which is preliminary data.</text>
</comment>
<feature type="region of interest" description="Disordered" evidence="9">
    <location>
        <begin position="678"/>
        <end position="697"/>
    </location>
</feature>
<evidence type="ECO:0000256" key="5">
    <source>
        <dbReference type="ARBA" id="ARBA00023054"/>
    </source>
</evidence>
<feature type="domain" description="CBF1-interacting co-repressor CIR N-terminal" evidence="10">
    <location>
        <begin position="10"/>
        <end position="46"/>
    </location>
</feature>
<evidence type="ECO:0000313" key="11">
    <source>
        <dbReference type="EMBL" id="KKA17115.1"/>
    </source>
</evidence>
<evidence type="ECO:0000256" key="3">
    <source>
        <dbReference type="ARBA" id="ARBA00022664"/>
    </source>
</evidence>
<dbReference type="EMBL" id="LASV01000713">
    <property type="protein sequence ID" value="KKA17115.1"/>
    <property type="molecule type" value="Genomic_DNA"/>
</dbReference>
<dbReference type="RefSeq" id="XP_013323727.1">
    <property type="nucleotide sequence ID" value="XM_013468273.1"/>
</dbReference>
<dbReference type="GO" id="GO:0005525">
    <property type="term" value="F:GTP binding"/>
    <property type="evidence" value="ECO:0007669"/>
    <property type="project" value="InterPro"/>
</dbReference>
<feature type="compositionally biased region" description="Basic and acidic residues" evidence="9">
    <location>
        <begin position="215"/>
        <end position="241"/>
    </location>
</feature>
<feature type="compositionally biased region" description="Basic residues" evidence="9">
    <location>
        <begin position="177"/>
        <end position="186"/>
    </location>
</feature>
<dbReference type="NCBIfam" id="TIGR00231">
    <property type="entry name" value="small_GTP"/>
    <property type="match status" value="1"/>
</dbReference>
<sequence length="697" mass="81275">MGGDLNLKKSWNPVLQKNQEKTWLAERKALEERKRIEQMMRERQEERQIQELQEMQEAAGGKKRPNRVDWMYNGPSDGQPGTTEEMEGYLLGKRRIDNLIKGTENQKLEKSATEDSFMAVQNANTARDTAAKIREDPMFAIKKQEQAAYEAMMNDPVRRRQLLKAAGVEDATSEKERRHHRHRHRHRDEEERHLRHRSRRYDDENDRRGRHRRERRSDSTSRTRSPQIRDSRSGRSPSVDRRKSRRSPSPQRYSSRRSRSPYRRERSHSPESRRRSHSPSRERDDRRHSLYHTRRSPPSTREPDPPAISSRRDEDREARLAAMQQNANDLDRIRAERLAAADARERAEREADEAARAQTSKFRRSTSDCDVNLTHEVPGNHWTKENFLFYEPSATSLDGNWGCNNPCRSCWKDHTTPLEHEFPHDGSRFVDLTCQLADVIDSTRDRSPFPSSKNSQIGSRSLCPELYIHIFSFRLYQDSLSVCRCDRSSRSAIYPPDHALQYHGPMRPPKSHSAENGAIRRRCLRQDLRSERVYARKIMSMLSLWDTAGQEEFDRLRALSYEDTHVVMLCFSVDNRDSFENVSSKWMAEIRENCPGVKLVLAALKCDLRKDEDMNDDPNAVSFDEGLAKAKEIGAVKYLGTIFFFAYHTPSNRTADRHDLHQNALLFRTAEFGKHSMRLPKSHSRLSPRGPREAAHA</sequence>
<keyword evidence="5 8" id="KW-0175">Coiled coil</keyword>
<dbReference type="GO" id="GO:0005684">
    <property type="term" value="C:U2-type spliceosomal complex"/>
    <property type="evidence" value="ECO:0007669"/>
    <property type="project" value="TreeGrafter"/>
</dbReference>
<evidence type="ECO:0000256" key="2">
    <source>
        <dbReference type="ARBA" id="ARBA00006695"/>
    </source>
</evidence>
<dbReference type="InterPro" id="IPR019339">
    <property type="entry name" value="CIR_N_dom"/>
</dbReference>
<gene>
    <name evidence="11" type="ORF">T310_9292</name>
</gene>
<feature type="compositionally biased region" description="Basic and acidic residues" evidence="9">
    <location>
        <begin position="262"/>
        <end position="288"/>
    </location>
</feature>
<dbReference type="PANTHER" id="PTHR16196">
    <property type="entry name" value="CELL CYCLE CONTROL PROTEIN CWF25"/>
    <property type="match status" value="1"/>
</dbReference>
<feature type="region of interest" description="Disordered" evidence="9">
    <location>
        <begin position="160"/>
        <end position="318"/>
    </location>
</feature>
<dbReference type="AlphaFoldDB" id="A0A0F4YG75"/>
<dbReference type="SUPFAM" id="SSF52540">
    <property type="entry name" value="P-loop containing nucleoside triphosphate hydrolases"/>
    <property type="match status" value="1"/>
</dbReference>
<dbReference type="STRING" id="1408163.A0A0F4YG75"/>
<comment type="similarity">
    <text evidence="2">Belongs to the CWC25 family.</text>
</comment>
<dbReference type="InterPro" id="IPR051376">
    <property type="entry name" value="CWC25_splicing_factor"/>
</dbReference>
<dbReference type="Pfam" id="PF12542">
    <property type="entry name" value="CWC25"/>
    <property type="match status" value="1"/>
</dbReference>
<feature type="region of interest" description="Disordered" evidence="9">
    <location>
        <begin position="55"/>
        <end position="84"/>
    </location>
</feature>
<evidence type="ECO:0000256" key="6">
    <source>
        <dbReference type="ARBA" id="ARBA00023187"/>
    </source>
</evidence>
<dbReference type="OrthoDB" id="21123at2759"/>
<dbReference type="SMART" id="SM00174">
    <property type="entry name" value="RHO"/>
    <property type="match status" value="1"/>
</dbReference>
<evidence type="ECO:0000256" key="8">
    <source>
        <dbReference type="SAM" id="Coils"/>
    </source>
</evidence>
<name>A0A0F4YG75_RASE3</name>
<evidence type="ECO:0000256" key="4">
    <source>
        <dbReference type="ARBA" id="ARBA00022728"/>
    </source>
</evidence>
<organism evidence="11 12">
    <name type="scientific">Rasamsonia emersonii (strain ATCC 16479 / CBS 393.64 / IMI 116815)</name>
    <dbReference type="NCBI Taxonomy" id="1408163"/>
    <lineage>
        <taxon>Eukaryota</taxon>
        <taxon>Fungi</taxon>
        <taxon>Dikarya</taxon>
        <taxon>Ascomycota</taxon>
        <taxon>Pezizomycotina</taxon>
        <taxon>Eurotiomycetes</taxon>
        <taxon>Eurotiomycetidae</taxon>
        <taxon>Eurotiales</taxon>
        <taxon>Trichocomaceae</taxon>
        <taxon>Rasamsonia</taxon>
    </lineage>
</organism>
<dbReference type="InterPro" id="IPR005225">
    <property type="entry name" value="Small_GTP-bd"/>
</dbReference>
<dbReference type="PROSITE" id="PS51420">
    <property type="entry name" value="RHO"/>
    <property type="match status" value="1"/>
</dbReference>
<dbReference type="GO" id="GO:0000398">
    <property type="term" value="P:mRNA splicing, via spliceosome"/>
    <property type="evidence" value="ECO:0007669"/>
    <property type="project" value="TreeGrafter"/>
</dbReference>
<evidence type="ECO:0000256" key="1">
    <source>
        <dbReference type="ARBA" id="ARBA00004123"/>
    </source>
</evidence>
<dbReference type="PANTHER" id="PTHR16196:SF0">
    <property type="entry name" value="PRE-MRNA-SPLICING FACTOR CWC25 HOMOLOG"/>
    <property type="match status" value="1"/>
</dbReference>
<dbReference type="InterPro" id="IPR001806">
    <property type="entry name" value="Small_GTPase"/>
</dbReference>
<protein>
    <recommendedName>
        <fullName evidence="10">CBF1-interacting co-repressor CIR N-terminal domain-containing protein</fullName>
    </recommendedName>
</protein>